<dbReference type="CDD" id="cd00009">
    <property type="entry name" value="AAA"/>
    <property type="match status" value="1"/>
</dbReference>
<evidence type="ECO:0000313" key="6">
    <source>
        <dbReference type="EMBL" id="MBM7477939.1"/>
    </source>
</evidence>
<feature type="region of interest" description="Disordered" evidence="4">
    <location>
        <begin position="531"/>
        <end position="586"/>
    </location>
</feature>
<dbReference type="Pfam" id="PF00004">
    <property type="entry name" value="AAA"/>
    <property type="match status" value="1"/>
</dbReference>
<name>A0ABS2LBY3_9CELL</name>
<gene>
    <name evidence="6" type="ORF">JOD49_000859</name>
</gene>
<dbReference type="PANTHER" id="PTHR43392:SF2">
    <property type="entry name" value="AAA-TYPE ATPASE FAMILY PROTEIN _ ANKYRIN REPEAT FAMILY PROTEIN"/>
    <property type="match status" value="1"/>
</dbReference>
<feature type="region of interest" description="Disordered" evidence="4">
    <location>
        <begin position="128"/>
        <end position="181"/>
    </location>
</feature>
<reference evidence="6 7" key="1">
    <citation type="submission" date="2021-01" db="EMBL/GenBank/DDBJ databases">
        <title>Sequencing the genomes of 1000 actinobacteria strains.</title>
        <authorList>
            <person name="Klenk H.-P."/>
        </authorList>
    </citation>
    <scope>NUCLEOTIDE SEQUENCE [LARGE SCALE GENOMIC DNA]</scope>
    <source>
        <strain evidence="6 7">DSM 46000</strain>
    </source>
</reference>
<accession>A0ABS2LBY3</accession>
<dbReference type="InterPro" id="IPR000641">
    <property type="entry name" value="CbxX/CfxQ"/>
</dbReference>
<feature type="compositionally biased region" description="Acidic residues" evidence="4">
    <location>
        <begin position="549"/>
        <end position="559"/>
    </location>
</feature>
<evidence type="ECO:0000256" key="2">
    <source>
        <dbReference type="ARBA" id="ARBA00022741"/>
    </source>
</evidence>
<keyword evidence="3" id="KW-0067">ATP-binding</keyword>
<keyword evidence="7" id="KW-1185">Reference proteome</keyword>
<feature type="region of interest" description="Disordered" evidence="4">
    <location>
        <begin position="220"/>
        <end position="272"/>
    </location>
</feature>
<feature type="compositionally biased region" description="Gly residues" evidence="4">
    <location>
        <begin position="159"/>
        <end position="169"/>
    </location>
</feature>
<sequence>MSAARQGALARSIEALVAVGRGAGLVPDDVTHEGERLAAAVAESSTGAAPAWLEAVGRDPSDFTAFFEAAQRGRRWRSAPTDQLTALVVAGSEHAAAYAEALAAVISAAGALGSPGLSSSANAASTTAVQRAAAQPHTATPRPAAGPSAPVPQDPVATGTGGHVPGVPGGATRFPSPTFDPTLPSTTNPFDLGALLGAGGLRPPAQDVVPTVDAILDALGARTPGEPGGGPTSATHAAPSGTPVDPASGGAQSATTGDSPAEEETEAEPPRSLEVLLAELDALIGLDRVKHEIRQQTELLRIEKLRTAAGLTTPTLTRHLVFLGNPGTGKTTVARLVAGIYRALGLLSKGHLVEVDRSELVAGYLGQTAVKTSEVVATAIGGVLFIDEAYGLAEDQYGAEAINTLVKDMEDHRDDLVVIVAGYPGPMAGFIATNPGLESRFSTTITFDDYSDAELRGIFERMATSADFEALPETLDRFEEMVSLVPRTEGFGNGRHARNVLDGAIARHAWRLKDTAEPSLDELRRLVPADLLPESTEDVEGVLAVPDEPTNETTDEPADETAPPARGDAPDHLPENPPVSPQEEPA</sequence>
<keyword evidence="2" id="KW-0547">Nucleotide-binding</keyword>
<dbReference type="InterPro" id="IPR050773">
    <property type="entry name" value="CbxX/CfxQ_RuBisCO_ESX"/>
</dbReference>
<dbReference type="SMART" id="SM00382">
    <property type="entry name" value="AAA"/>
    <property type="match status" value="1"/>
</dbReference>
<dbReference type="PRINTS" id="PR00819">
    <property type="entry name" value="CBXCFQXSUPER"/>
</dbReference>
<dbReference type="PANTHER" id="PTHR43392">
    <property type="entry name" value="AAA-TYPE ATPASE FAMILY PROTEIN / ANKYRIN REPEAT FAMILY PROTEIN"/>
    <property type="match status" value="1"/>
</dbReference>
<dbReference type="InterPro" id="IPR027417">
    <property type="entry name" value="P-loop_NTPase"/>
</dbReference>
<dbReference type="Pfam" id="PF17866">
    <property type="entry name" value="AAA_lid_6"/>
    <property type="match status" value="1"/>
</dbReference>
<dbReference type="InterPro" id="IPR003959">
    <property type="entry name" value="ATPase_AAA_core"/>
</dbReference>
<dbReference type="InterPro" id="IPR041627">
    <property type="entry name" value="AAA_lid_6"/>
</dbReference>
<proteinExistence type="inferred from homology"/>
<evidence type="ECO:0000256" key="3">
    <source>
        <dbReference type="ARBA" id="ARBA00022840"/>
    </source>
</evidence>
<dbReference type="InterPro" id="IPR003593">
    <property type="entry name" value="AAA+_ATPase"/>
</dbReference>
<comment type="similarity">
    <text evidence="1">Belongs to the CbxX/CfxQ family.</text>
</comment>
<dbReference type="EMBL" id="JAFBBO010000001">
    <property type="protein sequence ID" value="MBM7477939.1"/>
    <property type="molecule type" value="Genomic_DNA"/>
</dbReference>
<dbReference type="RefSeq" id="WP_205306125.1">
    <property type="nucleotide sequence ID" value="NZ_BAAAVF010000002.1"/>
</dbReference>
<organism evidence="6 7">
    <name type="scientific">Oerskovia jenensis</name>
    <dbReference type="NCBI Taxonomy" id="162169"/>
    <lineage>
        <taxon>Bacteria</taxon>
        <taxon>Bacillati</taxon>
        <taxon>Actinomycetota</taxon>
        <taxon>Actinomycetes</taxon>
        <taxon>Micrococcales</taxon>
        <taxon>Cellulomonadaceae</taxon>
        <taxon>Oerskovia</taxon>
    </lineage>
</organism>
<protein>
    <submittedName>
        <fullName evidence="6">AAA+ superfamily predicted ATPase</fullName>
    </submittedName>
</protein>
<dbReference type="SUPFAM" id="SSF52540">
    <property type="entry name" value="P-loop containing nucleoside triphosphate hydrolases"/>
    <property type="match status" value="1"/>
</dbReference>
<comment type="caution">
    <text evidence="6">The sequence shown here is derived from an EMBL/GenBank/DDBJ whole genome shotgun (WGS) entry which is preliminary data.</text>
</comment>
<evidence type="ECO:0000313" key="7">
    <source>
        <dbReference type="Proteomes" id="UP000698059"/>
    </source>
</evidence>
<dbReference type="Proteomes" id="UP000698059">
    <property type="component" value="Unassembled WGS sequence"/>
</dbReference>
<feature type="domain" description="AAA+ ATPase" evidence="5">
    <location>
        <begin position="316"/>
        <end position="451"/>
    </location>
</feature>
<evidence type="ECO:0000259" key="5">
    <source>
        <dbReference type="SMART" id="SM00382"/>
    </source>
</evidence>
<evidence type="ECO:0000256" key="1">
    <source>
        <dbReference type="ARBA" id="ARBA00010378"/>
    </source>
</evidence>
<dbReference type="Gene3D" id="3.40.50.300">
    <property type="entry name" value="P-loop containing nucleotide triphosphate hydrolases"/>
    <property type="match status" value="1"/>
</dbReference>
<evidence type="ECO:0000256" key="4">
    <source>
        <dbReference type="SAM" id="MobiDB-lite"/>
    </source>
</evidence>
<dbReference type="Gene3D" id="1.10.8.60">
    <property type="match status" value="1"/>
</dbReference>